<dbReference type="InterPro" id="IPR001543">
    <property type="entry name" value="FliN-like_C"/>
</dbReference>
<dbReference type="InterPro" id="IPR058805">
    <property type="entry name" value="SpaO_FliMN_C_rel"/>
</dbReference>
<dbReference type="RefSeq" id="WP_209538555.1">
    <property type="nucleotide sequence ID" value="NZ_CP053381.1"/>
</dbReference>
<evidence type="ECO:0000259" key="3">
    <source>
        <dbReference type="Pfam" id="PF01052"/>
    </source>
</evidence>
<organism evidence="5 6">
    <name type="scientific">Billgrantia sulfidoxydans</name>
    <dbReference type="NCBI Taxonomy" id="2733484"/>
    <lineage>
        <taxon>Bacteria</taxon>
        <taxon>Pseudomonadati</taxon>
        <taxon>Pseudomonadota</taxon>
        <taxon>Gammaproteobacteria</taxon>
        <taxon>Oceanospirillales</taxon>
        <taxon>Halomonadaceae</taxon>
        <taxon>Billgrantia</taxon>
    </lineage>
</organism>
<accession>A0ABX7W0I1</accession>
<evidence type="ECO:0000256" key="1">
    <source>
        <dbReference type="ARBA" id="ARBA00009226"/>
    </source>
</evidence>
<comment type="similarity">
    <text evidence="1">Belongs to the FliN/MopA/SpaO family.</text>
</comment>
<feature type="compositionally biased region" description="Basic and acidic residues" evidence="2">
    <location>
        <begin position="270"/>
        <end position="285"/>
    </location>
</feature>
<evidence type="ECO:0000256" key="2">
    <source>
        <dbReference type="SAM" id="MobiDB-lite"/>
    </source>
</evidence>
<dbReference type="SUPFAM" id="SSF101801">
    <property type="entry name" value="Surface presentation of antigens (SPOA)"/>
    <property type="match status" value="2"/>
</dbReference>
<reference evidence="5 6" key="1">
    <citation type="journal article" date="2021" name="Front. Microbiol.">
        <title>Aerobic Denitrification and Heterotrophic Sulfur Oxidation in the Genus Halomonas Revealed by Six Novel Species Characterizations and Genome-Based Analysis.</title>
        <authorList>
            <person name="Wang L."/>
            <person name="Shao Z."/>
        </authorList>
    </citation>
    <scope>NUCLEOTIDE SEQUENCE [LARGE SCALE GENOMIC DNA]</scope>
    <source>
        <strain evidence="5 6">MCCC 1A11059</strain>
    </source>
</reference>
<dbReference type="NCBIfam" id="TIGR02551">
    <property type="entry name" value="SpaO_YscQ"/>
    <property type="match status" value="1"/>
</dbReference>
<dbReference type="PANTHER" id="PTHR30034:SF6">
    <property type="entry name" value="YOP PROTEINS TRANSLOCATION PROTEIN Q"/>
    <property type="match status" value="1"/>
</dbReference>
<dbReference type="PRINTS" id="PR00956">
    <property type="entry name" value="FLGMOTORFLIN"/>
</dbReference>
<dbReference type="InterPro" id="IPR001172">
    <property type="entry name" value="FliN_T3SS_HrcQb"/>
</dbReference>
<keyword evidence="6" id="KW-1185">Reference proteome</keyword>
<name>A0ABX7W0I1_9GAMM</name>
<dbReference type="Pfam" id="PF01052">
    <property type="entry name" value="FliMN_C"/>
    <property type="match status" value="1"/>
</dbReference>
<sequence>MTKLDLMPATGRQGSTTRGTVVAARLPRFSPEQATLLNALHRPRPALALSLGERALRLRIVPPAEPTPLPVALGLSLGDAPALLRLGHDGLALLTRHLALRAGLETCEPDLTALWLEYALLEWVEPLEARLGVALRLDGGQPSFDGDEALDILLQLEGDGGTGQLHLSLGAAATRAVAPLLDALPAVAPRACSALPVTVQWVAGHQRLRLDELRGLRPGDVVLLERPVRALAAAGRPLAEVEEQGGGLRLVTTPLPGPGDDLDAPCADGDSPRNETGNHRSRDAMAENPHSPKPPPDTAALDGLPMRLVCELGRLELTLGELRELGPGSVLPLTRPREDAVDLVVNGRPLGRGRLVEIGDGLGVQIVRLTGDE</sequence>
<proteinExistence type="inferred from homology"/>
<dbReference type="PANTHER" id="PTHR30034">
    <property type="entry name" value="FLAGELLAR MOTOR SWITCH PROTEIN FLIM"/>
    <property type="match status" value="1"/>
</dbReference>
<feature type="domain" description="Flagellar motor switch protein FliN-like C-terminal" evidence="3">
    <location>
        <begin position="301"/>
        <end position="369"/>
    </location>
</feature>
<dbReference type="EMBL" id="CP053381">
    <property type="protein sequence ID" value="QTP53934.1"/>
    <property type="molecule type" value="Genomic_DNA"/>
</dbReference>
<dbReference type="Gene3D" id="2.30.330.10">
    <property type="entry name" value="SpoA-like"/>
    <property type="match status" value="2"/>
</dbReference>
<evidence type="ECO:0000313" key="5">
    <source>
        <dbReference type="EMBL" id="QTP53934.1"/>
    </source>
</evidence>
<dbReference type="Pfam" id="PF26304">
    <property type="entry name" value="FliMN_C_rel"/>
    <property type="match status" value="1"/>
</dbReference>
<feature type="domain" description="SpaO FliM/N C-terminal related" evidence="4">
    <location>
        <begin position="193"/>
        <end position="247"/>
    </location>
</feature>
<dbReference type="Proteomes" id="UP000671868">
    <property type="component" value="Chromosome"/>
</dbReference>
<evidence type="ECO:0000259" key="4">
    <source>
        <dbReference type="Pfam" id="PF26304"/>
    </source>
</evidence>
<dbReference type="InterPro" id="IPR036429">
    <property type="entry name" value="SpoA-like_sf"/>
</dbReference>
<protein>
    <submittedName>
        <fullName evidence="5">Type III secretion system cytoplasmic ring protein SctQ</fullName>
    </submittedName>
</protein>
<feature type="region of interest" description="Disordered" evidence="2">
    <location>
        <begin position="242"/>
        <end position="302"/>
    </location>
</feature>
<evidence type="ECO:0000313" key="6">
    <source>
        <dbReference type="Proteomes" id="UP000671868"/>
    </source>
</evidence>
<dbReference type="InterPro" id="IPR013385">
    <property type="entry name" value="T3SS_SpaO/YscQ/SpaO"/>
</dbReference>
<gene>
    <name evidence="5" type="primary">sctQ</name>
    <name evidence="5" type="ORF">HNO51_04070</name>
</gene>